<dbReference type="InterPro" id="IPR001478">
    <property type="entry name" value="PDZ"/>
</dbReference>
<dbReference type="Gene3D" id="2.30.42.10">
    <property type="match status" value="1"/>
</dbReference>
<dbReference type="Gene3D" id="2.60.40.3650">
    <property type="match status" value="1"/>
</dbReference>
<dbReference type="InterPro" id="IPR027268">
    <property type="entry name" value="Peptidase_M4/M1_CTD_sf"/>
</dbReference>
<dbReference type="InterPro" id="IPR040756">
    <property type="entry name" value="Peptidase_M61_N"/>
</dbReference>
<proteinExistence type="predicted"/>
<protein>
    <submittedName>
        <fullName evidence="3">M61 family metallopeptidase</fullName>
    </submittedName>
</protein>
<dbReference type="Proteomes" id="UP001620460">
    <property type="component" value="Unassembled WGS sequence"/>
</dbReference>
<gene>
    <name evidence="3" type="ORF">ISP17_18930</name>
</gene>
<dbReference type="InterPro" id="IPR036034">
    <property type="entry name" value="PDZ_sf"/>
</dbReference>
<evidence type="ECO:0000259" key="2">
    <source>
        <dbReference type="PROSITE" id="PS50106"/>
    </source>
</evidence>
<sequence length="652" mass="71159">MVAAGGGEASRSRRLSGVRPVPRVSRLCSALILALALPAAHAAALPAPLDQPYAGTLTLAVDLADAPKKIFRVAETIPVTPGALTLYYPKWIPGEHAPSGPIQNVAGLVISANGKQLAWRRDLREMYAIHLDVPAGVSQLDLAFQFLSPGDGGEFGASASSTPKLVDVEFNQVAFYPAGHYTRQITVAPSVTLPAGWKFGSALEVASQSGATTQFKPVTFNNLVDSPLIAGAHFNRVDLDPGAEVPVHLNVVGDGADDVKLTDKQLAGQRAMVQQTLKLFGAHHYGHYDFLLTLSDHTGHFGLEHHQSSDDRLPANFFTDDTMHMLAASLMPHEYVHSWNGKFRRPADLWTPTFNEPMQDDLLWVYEGLTDYWCGVLTSRAGLWSAAQYRDSLASIAAAMAHRTGRGWRSLQDTADAAPLTYFGGGGWINWRRGTDFYPEGQLLWLDVDTQIRELSHGKHSLDDFARAFYGQDNGSYVTKTYTFDDVVGTLNQVQPYDWARFLRQRLDYTGTELPEHGIERGGWKLVYTDQPNDMDKAMEKVRHGVNLGYSLGLSAGSNGQIYDVQWDGPAFKAGLVPGLGIVAVNGKDYSPDALKDAVTAAKGANAPIELLVKNVDTYSTYRVDYHDGLKYPHLVRASGKDLIGDIATARK</sequence>
<evidence type="ECO:0000256" key="1">
    <source>
        <dbReference type="SAM" id="SignalP"/>
    </source>
</evidence>
<evidence type="ECO:0000313" key="4">
    <source>
        <dbReference type="Proteomes" id="UP001620460"/>
    </source>
</evidence>
<comment type="caution">
    <text evidence="3">The sequence shown here is derived from an EMBL/GenBank/DDBJ whole genome shotgun (WGS) entry which is preliminary data.</text>
</comment>
<dbReference type="PROSITE" id="PS50106">
    <property type="entry name" value="PDZ"/>
    <property type="match status" value="1"/>
</dbReference>
<feature type="signal peptide" evidence="1">
    <location>
        <begin position="1"/>
        <end position="42"/>
    </location>
</feature>
<dbReference type="Pfam" id="PF17899">
    <property type="entry name" value="Peptidase_M61_N"/>
    <property type="match status" value="1"/>
</dbReference>
<dbReference type="InterPro" id="IPR007963">
    <property type="entry name" value="Peptidase_M61_catalytic"/>
</dbReference>
<dbReference type="Pfam" id="PF05299">
    <property type="entry name" value="Peptidase_M61"/>
    <property type="match status" value="1"/>
</dbReference>
<dbReference type="SUPFAM" id="SSF50156">
    <property type="entry name" value="PDZ domain-like"/>
    <property type="match status" value="1"/>
</dbReference>
<organism evidence="3 4">
    <name type="scientific">Dyella ginsengisoli</name>
    <dbReference type="NCBI Taxonomy" id="363848"/>
    <lineage>
        <taxon>Bacteria</taxon>
        <taxon>Pseudomonadati</taxon>
        <taxon>Pseudomonadota</taxon>
        <taxon>Gammaproteobacteria</taxon>
        <taxon>Lysobacterales</taxon>
        <taxon>Rhodanobacteraceae</taxon>
        <taxon>Dyella</taxon>
    </lineage>
</organism>
<name>A0ABW8JY10_9GAMM</name>
<dbReference type="PIRSF" id="PIRSF016493">
    <property type="entry name" value="Glycyl_aminpptds"/>
    <property type="match status" value="1"/>
</dbReference>
<dbReference type="EMBL" id="JADIKM010000006">
    <property type="protein sequence ID" value="MFK2906042.1"/>
    <property type="molecule type" value="Genomic_DNA"/>
</dbReference>
<feature type="chain" id="PRO_5047503814" evidence="1">
    <location>
        <begin position="43"/>
        <end position="652"/>
    </location>
</feature>
<evidence type="ECO:0000313" key="3">
    <source>
        <dbReference type="EMBL" id="MFK2906042.1"/>
    </source>
</evidence>
<accession>A0ABW8JY10</accession>
<keyword evidence="1" id="KW-0732">Signal</keyword>
<dbReference type="InterPro" id="IPR024191">
    <property type="entry name" value="Peptidase_M61"/>
</dbReference>
<feature type="domain" description="PDZ" evidence="2">
    <location>
        <begin position="536"/>
        <end position="617"/>
    </location>
</feature>
<reference evidence="3 4" key="1">
    <citation type="submission" date="2020-10" db="EMBL/GenBank/DDBJ databases">
        <title>Phylogeny of dyella-like bacteria.</title>
        <authorList>
            <person name="Fu J."/>
        </authorList>
    </citation>
    <scope>NUCLEOTIDE SEQUENCE [LARGE SCALE GENOMIC DNA]</scope>
    <source>
        <strain evidence="3 4">Gsoil3046</strain>
    </source>
</reference>
<dbReference type="Gene3D" id="1.10.390.10">
    <property type="entry name" value="Neutral Protease Domain 2"/>
    <property type="match status" value="1"/>
</dbReference>
<dbReference type="RefSeq" id="WP_404636016.1">
    <property type="nucleotide sequence ID" value="NZ_JADIKM010000006.1"/>
</dbReference>
<keyword evidence="4" id="KW-1185">Reference proteome</keyword>